<keyword evidence="5" id="KW-1185">Reference proteome</keyword>
<dbReference type="InterPro" id="IPR050570">
    <property type="entry name" value="Cell_wall_metabolism_enzyme"/>
</dbReference>
<keyword evidence="2" id="KW-0812">Transmembrane</keyword>
<feature type="transmembrane region" description="Helical" evidence="2">
    <location>
        <begin position="458"/>
        <end position="480"/>
    </location>
</feature>
<organism evidence="4 5">
    <name type="scientific">Natrinema thermotolerans</name>
    <dbReference type="NCBI Taxonomy" id="121872"/>
    <lineage>
        <taxon>Archaea</taxon>
        <taxon>Methanobacteriati</taxon>
        <taxon>Methanobacteriota</taxon>
        <taxon>Stenosarchaea group</taxon>
        <taxon>Halobacteria</taxon>
        <taxon>Halobacteriales</taxon>
        <taxon>Natrialbaceae</taxon>
        <taxon>Natrinema</taxon>
    </lineage>
</organism>
<dbReference type="RefSeq" id="WP_049964856.1">
    <property type="nucleotide sequence ID" value="NZ_CP101873.1"/>
</dbReference>
<protein>
    <submittedName>
        <fullName evidence="4">M23 family metallopeptidase</fullName>
    </submittedName>
</protein>
<dbReference type="Gene3D" id="2.70.70.10">
    <property type="entry name" value="Glucose Permease (Domain IIA)"/>
    <property type="match status" value="1"/>
</dbReference>
<dbReference type="GeneID" id="39861233"/>
<dbReference type="Proteomes" id="UP001224926">
    <property type="component" value="Chromosome"/>
</dbReference>
<evidence type="ECO:0000259" key="3">
    <source>
        <dbReference type="Pfam" id="PF01551"/>
    </source>
</evidence>
<feature type="compositionally biased region" description="Polar residues" evidence="1">
    <location>
        <begin position="380"/>
        <end position="392"/>
    </location>
</feature>
<feature type="region of interest" description="Disordered" evidence="1">
    <location>
        <begin position="323"/>
        <end position="343"/>
    </location>
</feature>
<dbReference type="PANTHER" id="PTHR21666:SF270">
    <property type="entry name" value="MUREIN HYDROLASE ACTIVATOR ENVC"/>
    <property type="match status" value="1"/>
</dbReference>
<proteinExistence type="predicted"/>
<gene>
    <name evidence="4" type="ORF">NP511_06345</name>
</gene>
<dbReference type="AlphaFoldDB" id="A0AAF0PEK9"/>
<dbReference type="InterPro" id="IPR016047">
    <property type="entry name" value="M23ase_b-sheet_dom"/>
</dbReference>
<dbReference type="CDD" id="cd12797">
    <property type="entry name" value="M23_peptidase"/>
    <property type="match status" value="1"/>
</dbReference>
<dbReference type="InterPro" id="IPR011055">
    <property type="entry name" value="Dup_hybrid_motif"/>
</dbReference>
<evidence type="ECO:0000313" key="4">
    <source>
        <dbReference type="EMBL" id="WMT09251.1"/>
    </source>
</evidence>
<feature type="transmembrane region" description="Helical" evidence="2">
    <location>
        <begin position="26"/>
        <end position="47"/>
    </location>
</feature>
<dbReference type="PANTHER" id="PTHR21666">
    <property type="entry name" value="PEPTIDASE-RELATED"/>
    <property type="match status" value="1"/>
</dbReference>
<dbReference type="EMBL" id="CP101873">
    <property type="protein sequence ID" value="WMT09251.1"/>
    <property type="molecule type" value="Genomic_DNA"/>
</dbReference>
<evidence type="ECO:0000256" key="2">
    <source>
        <dbReference type="SAM" id="Phobius"/>
    </source>
</evidence>
<dbReference type="GO" id="GO:0004222">
    <property type="term" value="F:metalloendopeptidase activity"/>
    <property type="evidence" value="ECO:0007669"/>
    <property type="project" value="TreeGrafter"/>
</dbReference>
<feature type="transmembrane region" description="Helical" evidence="2">
    <location>
        <begin position="403"/>
        <end position="421"/>
    </location>
</feature>
<accession>A0AAF0PEK9</accession>
<feature type="domain" description="M23ase beta-sheet core" evidence="3">
    <location>
        <begin position="199"/>
        <end position="297"/>
    </location>
</feature>
<dbReference type="GeneID" id="84213544"/>
<sequence length="521" mass="55827">MTEGIRTAESTTIAARVRRRLRSFEPLYLALLGLLAVPSYVFDSLAVLEVFELFFLFFLWPFVSPLLDLVLRRGADEERAEPTDWLHMGNWRAYAAWFLTMPLTFVNPLVLAQDLSQWLGTGVAFVRHRGAFPDPENYDQQTAYRLPFDGTWTVVNGSYDHDYSHSWLPATQRYAYDFVITDADGHTAPTESGSAVDSYYCYDEPILAPADGVVVDVFDTDFESPRGGGLSHPLKRDIRGCYVVIQHASDEYSCLAHLVPGSLTVSPGDRVERGQEVGRCGHSGNSSEPHLHFQLQDHPRFELAAGLPIAFDAVDAEWPGAKAAIDEPRSGGAGDATTDPLEDATDVDRTYLTAGQRVAHVAGADEPTDGSASPERETIESTAESDAGQSAGSDGRLAAVRRAAFGTCVGGAVAVLGPIVVSRTAVALLLGAGVALAAGWHGWVAVRRTAAERRPGGLGLAIGLGLVAAAVRATGTGASLEVGTQALGGLALLAGFAAYAALGEYERHRLRELFPASWARS</sequence>
<evidence type="ECO:0000256" key="1">
    <source>
        <dbReference type="SAM" id="MobiDB-lite"/>
    </source>
</evidence>
<name>A0AAF0PEK9_9EURY</name>
<dbReference type="Pfam" id="PF01551">
    <property type="entry name" value="Peptidase_M23"/>
    <property type="match status" value="1"/>
</dbReference>
<evidence type="ECO:0000313" key="5">
    <source>
        <dbReference type="Proteomes" id="UP001224926"/>
    </source>
</evidence>
<reference evidence="4 5" key="1">
    <citation type="submission" date="2022-07" db="EMBL/GenBank/DDBJ databases">
        <title>Two temperate virus in Haloterrigena jeotgali A29.</title>
        <authorList>
            <person name="Deng X."/>
        </authorList>
    </citation>
    <scope>NUCLEOTIDE SEQUENCE [LARGE SCALE GENOMIC DNA]</scope>
    <source>
        <strain evidence="4 5">A29</strain>
    </source>
</reference>
<feature type="transmembrane region" description="Helical" evidence="2">
    <location>
        <begin position="486"/>
        <end position="502"/>
    </location>
</feature>
<keyword evidence="2" id="KW-1133">Transmembrane helix</keyword>
<feature type="transmembrane region" description="Helical" evidence="2">
    <location>
        <begin position="53"/>
        <end position="71"/>
    </location>
</feature>
<feature type="region of interest" description="Disordered" evidence="1">
    <location>
        <begin position="357"/>
        <end position="393"/>
    </location>
</feature>
<keyword evidence="2" id="KW-0472">Membrane</keyword>
<feature type="transmembrane region" description="Helical" evidence="2">
    <location>
        <begin position="427"/>
        <end position="446"/>
    </location>
</feature>
<dbReference type="SUPFAM" id="SSF51261">
    <property type="entry name" value="Duplicated hybrid motif"/>
    <property type="match status" value="1"/>
</dbReference>